<keyword evidence="1" id="KW-0472">Membrane</keyword>
<keyword evidence="1" id="KW-1133">Transmembrane helix</keyword>
<feature type="transmembrane region" description="Helical" evidence="1">
    <location>
        <begin position="145"/>
        <end position="163"/>
    </location>
</feature>
<feature type="transmembrane region" description="Helical" evidence="1">
    <location>
        <begin position="34"/>
        <end position="52"/>
    </location>
</feature>
<dbReference type="AlphaFoldDB" id="A0A830E8L6"/>
<dbReference type="EMBL" id="BMOC01000004">
    <property type="protein sequence ID" value="GGJ02172.1"/>
    <property type="molecule type" value="Genomic_DNA"/>
</dbReference>
<evidence type="ECO:0000256" key="1">
    <source>
        <dbReference type="SAM" id="Phobius"/>
    </source>
</evidence>
<reference evidence="2" key="2">
    <citation type="submission" date="2020-09" db="EMBL/GenBank/DDBJ databases">
        <authorList>
            <person name="Sun Q."/>
            <person name="Ohkuma M."/>
        </authorList>
    </citation>
    <scope>NUCLEOTIDE SEQUENCE</scope>
    <source>
        <strain evidence="2">JCM 14359</strain>
    </source>
</reference>
<dbReference type="OrthoDB" id="343232at2157"/>
<protein>
    <submittedName>
        <fullName evidence="2">Uncharacterized protein</fullName>
    </submittedName>
</protein>
<evidence type="ECO:0000313" key="2">
    <source>
        <dbReference type="EMBL" id="GGJ02172.1"/>
    </source>
</evidence>
<gene>
    <name evidence="2" type="ORF">GCM10008995_09870</name>
</gene>
<feature type="transmembrane region" description="Helical" evidence="1">
    <location>
        <begin position="199"/>
        <end position="219"/>
    </location>
</feature>
<reference evidence="2" key="1">
    <citation type="journal article" date="2014" name="Int. J. Syst. Evol. Microbiol.">
        <title>Complete genome sequence of Corynebacterium casei LMG S-19264T (=DSM 44701T), isolated from a smear-ripened cheese.</title>
        <authorList>
            <consortium name="US DOE Joint Genome Institute (JGI-PGF)"/>
            <person name="Walter F."/>
            <person name="Albersmeier A."/>
            <person name="Kalinowski J."/>
            <person name="Ruckert C."/>
        </authorList>
    </citation>
    <scope>NUCLEOTIDE SEQUENCE</scope>
    <source>
        <strain evidence="2">JCM 14359</strain>
    </source>
</reference>
<keyword evidence="3" id="KW-1185">Reference proteome</keyword>
<feature type="transmembrane region" description="Helical" evidence="1">
    <location>
        <begin position="121"/>
        <end position="139"/>
    </location>
</feature>
<sequence length="234" mass="22783">MSRRVPEFAVLTGVFLGVSTLVSGAVLAWGLYATVVVGAVVSYPFVAFGIVRDNDPAATIPPRWLLAAGAVVAVAGGVGVVVGDPTPGGVLSAVLVAALLGAPAAAYATRFGADLNPVAPRITVLAGGAAGLALLVAGLATGRPLVGAAASVLAGLGAALYGTERGVDVDARTKRLVAAGGGVVGIGIVGVGVARGGPLGPWLLVGIAAAVVPSLYAALTRARSGGSRRPRRSR</sequence>
<dbReference type="Proteomes" id="UP000653099">
    <property type="component" value="Unassembled WGS sequence"/>
</dbReference>
<proteinExistence type="predicted"/>
<name>A0A830E8L6_9EURY</name>
<keyword evidence="1" id="KW-0812">Transmembrane</keyword>
<accession>A0A830E8L6</accession>
<evidence type="ECO:0000313" key="3">
    <source>
        <dbReference type="Proteomes" id="UP000653099"/>
    </source>
</evidence>
<feature type="transmembrane region" description="Helical" evidence="1">
    <location>
        <begin position="64"/>
        <end position="83"/>
    </location>
</feature>
<dbReference type="RefSeq" id="WP_188786284.1">
    <property type="nucleotide sequence ID" value="NZ_BMOC01000004.1"/>
</dbReference>
<comment type="caution">
    <text evidence="2">The sequence shown here is derived from an EMBL/GenBank/DDBJ whole genome shotgun (WGS) entry which is preliminary data.</text>
</comment>
<feature type="transmembrane region" description="Helical" evidence="1">
    <location>
        <begin position="175"/>
        <end position="193"/>
    </location>
</feature>
<organism evidence="2 3">
    <name type="scientific">Halobellus salinus</name>
    <dbReference type="NCBI Taxonomy" id="931585"/>
    <lineage>
        <taxon>Archaea</taxon>
        <taxon>Methanobacteriati</taxon>
        <taxon>Methanobacteriota</taxon>
        <taxon>Stenosarchaea group</taxon>
        <taxon>Halobacteria</taxon>
        <taxon>Halobacteriales</taxon>
        <taxon>Haloferacaceae</taxon>
        <taxon>Halobellus</taxon>
    </lineage>
</organism>
<feature type="transmembrane region" description="Helical" evidence="1">
    <location>
        <begin position="89"/>
        <end position="109"/>
    </location>
</feature>